<dbReference type="GO" id="GO:0015833">
    <property type="term" value="P:peptide transport"/>
    <property type="evidence" value="ECO:0007669"/>
    <property type="project" value="TreeGrafter"/>
</dbReference>
<evidence type="ECO:0000256" key="1">
    <source>
        <dbReference type="ARBA" id="ARBA00004196"/>
    </source>
</evidence>
<dbReference type="Gene3D" id="3.40.190.10">
    <property type="entry name" value="Periplasmic binding protein-like II"/>
    <property type="match status" value="1"/>
</dbReference>
<dbReference type="SUPFAM" id="SSF53850">
    <property type="entry name" value="Periplasmic binding protein-like II"/>
    <property type="match status" value="1"/>
</dbReference>
<keyword evidence="9" id="KW-1185">Reference proteome</keyword>
<evidence type="ECO:0000313" key="8">
    <source>
        <dbReference type="EMBL" id="ACU77144.1"/>
    </source>
</evidence>
<dbReference type="Pfam" id="PF00496">
    <property type="entry name" value="SBP_bac_5"/>
    <property type="match status" value="1"/>
</dbReference>
<dbReference type="STRING" id="479433.Caci_8321"/>
<comment type="subcellular location">
    <subcellularLocation>
        <location evidence="1">Cell envelope</location>
    </subcellularLocation>
</comment>
<accession>C7QKP5</accession>
<sequence length="643" mass="68684" precursor="true">MAVRNTRKIVAIAGVLAVLASAAACGSSKKSSNGNGATNPVTSASSSSAPAKQGGVAHVAEWPAGSSPDAIWPFMSSEQLSTQNAGQFQYYFYRPLYFVGLNDKLAVNYDMGPAEKPTWSADGLTITVPLKSTWNWSNGEKVTGQDVQFWLNMMKAEEKNSGYYSPPNAAAAVNYLPDNVKSTTVSDSSISITFDQQYNQNYIVGNALQTVTPMPLAWDVTDGNGTKGKCSTDTLTSPTLQADCDAVWKYMNAAGKDVKTFASNPLWKIVDGPWVLKDFNATSGGFSIVPNTKFTGEHKPVLDEVDFVPFQSQDAEWTALKAGSTAANSLQIGVFPNADSPQYNGDNLQAGNPLLSAGYDVEKGPLLDSIGYYQVNFGSKNHGNLFKQPYFTKALQDDMDQTGAIKGPYKGWGYPTTGIVPGYPDGNVLSPAAKAAAATFNPTEAKSLMQAHGWDLSTTPATCKTPGTGDNQCGAGINAGDKAEFTLEYPSAHSAMDTMLASYKQTAAQSGIGITLTTKTQNTLGGELVGCDPSTPAGCQWDAILYGGWVFSLNPTADSLLTTGAGSNIFGFSDPKFDAAVAKTIKSSDPQAWYDYEAYASSISLPLIFMNNDIWPFAVAKNFHDSGQDAFQGFEPEFWYYTQ</sequence>
<dbReference type="KEGG" id="cai:Caci_8321"/>
<dbReference type="AlphaFoldDB" id="C7QKP5"/>
<protein>
    <submittedName>
        <fullName evidence="8">Extracellular solute-binding protein family 5</fullName>
    </submittedName>
</protein>
<dbReference type="PROSITE" id="PS51257">
    <property type="entry name" value="PROKAR_LIPOPROTEIN"/>
    <property type="match status" value="1"/>
</dbReference>
<evidence type="ECO:0000313" key="9">
    <source>
        <dbReference type="Proteomes" id="UP000000851"/>
    </source>
</evidence>
<dbReference type="eggNOG" id="COG4166">
    <property type="taxonomic scope" value="Bacteria"/>
</dbReference>
<name>C7QKP5_CATAD</name>
<keyword evidence="4 6" id="KW-0732">Signal</keyword>
<feature type="domain" description="Solute-binding protein family 5" evidence="7">
    <location>
        <begin position="113"/>
        <end position="560"/>
    </location>
</feature>
<feature type="compositionally biased region" description="Low complexity" evidence="5">
    <location>
        <begin position="26"/>
        <end position="49"/>
    </location>
</feature>
<evidence type="ECO:0000256" key="4">
    <source>
        <dbReference type="ARBA" id="ARBA00022729"/>
    </source>
</evidence>
<evidence type="ECO:0000259" key="7">
    <source>
        <dbReference type="Pfam" id="PF00496"/>
    </source>
</evidence>
<evidence type="ECO:0000256" key="6">
    <source>
        <dbReference type="SAM" id="SignalP"/>
    </source>
</evidence>
<dbReference type="EMBL" id="CP001700">
    <property type="protein sequence ID" value="ACU77144.1"/>
    <property type="molecule type" value="Genomic_DNA"/>
</dbReference>
<evidence type="ECO:0000256" key="2">
    <source>
        <dbReference type="ARBA" id="ARBA00005695"/>
    </source>
</evidence>
<dbReference type="Gene3D" id="3.10.105.10">
    <property type="entry name" value="Dipeptide-binding Protein, Domain 3"/>
    <property type="match status" value="1"/>
</dbReference>
<comment type="similarity">
    <text evidence="2">Belongs to the bacterial solute-binding protein 5 family.</text>
</comment>
<dbReference type="Proteomes" id="UP000000851">
    <property type="component" value="Chromosome"/>
</dbReference>
<feature type="chain" id="PRO_5038475552" evidence="6">
    <location>
        <begin position="24"/>
        <end position="643"/>
    </location>
</feature>
<dbReference type="GO" id="GO:1904680">
    <property type="term" value="F:peptide transmembrane transporter activity"/>
    <property type="evidence" value="ECO:0007669"/>
    <property type="project" value="TreeGrafter"/>
</dbReference>
<feature type="region of interest" description="Disordered" evidence="5">
    <location>
        <begin position="26"/>
        <end position="57"/>
    </location>
</feature>
<dbReference type="InterPro" id="IPR039424">
    <property type="entry name" value="SBP_5"/>
</dbReference>
<dbReference type="InterPro" id="IPR000914">
    <property type="entry name" value="SBP_5_dom"/>
</dbReference>
<dbReference type="HOGENOM" id="CLU_017028_8_1_11"/>
<evidence type="ECO:0000256" key="5">
    <source>
        <dbReference type="SAM" id="MobiDB-lite"/>
    </source>
</evidence>
<keyword evidence="3" id="KW-0813">Transport</keyword>
<dbReference type="PANTHER" id="PTHR30290:SF10">
    <property type="entry name" value="PERIPLASMIC OLIGOPEPTIDE-BINDING PROTEIN-RELATED"/>
    <property type="match status" value="1"/>
</dbReference>
<gene>
    <name evidence="8" type="ordered locus">Caci_8321</name>
</gene>
<dbReference type="PANTHER" id="PTHR30290">
    <property type="entry name" value="PERIPLASMIC BINDING COMPONENT OF ABC TRANSPORTER"/>
    <property type="match status" value="1"/>
</dbReference>
<organism evidence="8 9">
    <name type="scientific">Catenulispora acidiphila (strain DSM 44928 / JCM 14897 / NBRC 102108 / NRRL B-24433 / ID139908)</name>
    <dbReference type="NCBI Taxonomy" id="479433"/>
    <lineage>
        <taxon>Bacteria</taxon>
        <taxon>Bacillati</taxon>
        <taxon>Actinomycetota</taxon>
        <taxon>Actinomycetes</taxon>
        <taxon>Catenulisporales</taxon>
        <taxon>Catenulisporaceae</taxon>
        <taxon>Catenulispora</taxon>
    </lineage>
</organism>
<dbReference type="GO" id="GO:0030313">
    <property type="term" value="C:cell envelope"/>
    <property type="evidence" value="ECO:0007669"/>
    <property type="project" value="UniProtKB-SubCell"/>
</dbReference>
<feature type="signal peptide" evidence="6">
    <location>
        <begin position="1"/>
        <end position="23"/>
    </location>
</feature>
<reference evidence="8 9" key="1">
    <citation type="journal article" date="2009" name="Stand. Genomic Sci.">
        <title>Complete genome sequence of Catenulispora acidiphila type strain (ID 139908).</title>
        <authorList>
            <person name="Copeland A."/>
            <person name="Lapidus A."/>
            <person name="Glavina Del Rio T."/>
            <person name="Nolan M."/>
            <person name="Lucas S."/>
            <person name="Chen F."/>
            <person name="Tice H."/>
            <person name="Cheng J.F."/>
            <person name="Bruce D."/>
            <person name="Goodwin L."/>
            <person name="Pitluck S."/>
            <person name="Mikhailova N."/>
            <person name="Pati A."/>
            <person name="Ivanova N."/>
            <person name="Mavromatis K."/>
            <person name="Chen A."/>
            <person name="Palaniappan K."/>
            <person name="Chain P."/>
            <person name="Land M."/>
            <person name="Hauser L."/>
            <person name="Chang Y.J."/>
            <person name="Jeffries C.D."/>
            <person name="Chertkov O."/>
            <person name="Brettin T."/>
            <person name="Detter J.C."/>
            <person name="Han C."/>
            <person name="Ali Z."/>
            <person name="Tindall B.J."/>
            <person name="Goker M."/>
            <person name="Bristow J."/>
            <person name="Eisen J.A."/>
            <person name="Markowitz V."/>
            <person name="Hugenholtz P."/>
            <person name="Kyrpides N.C."/>
            <person name="Klenk H.P."/>
        </authorList>
    </citation>
    <scope>NUCLEOTIDE SEQUENCE [LARGE SCALE GENOMIC DNA]</scope>
    <source>
        <strain evidence="9">DSM 44928 / JCM 14897 / NBRC 102108 / NRRL B-24433 / ID139908</strain>
    </source>
</reference>
<proteinExistence type="inferred from homology"/>
<dbReference type="OrthoDB" id="7888869at2"/>
<dbReference type="InParanoid" id="C7QKP5"/>
<evidence type="ECO:0000256" key="3">
    <source>
        <dbReference type="ARBA" id="ARBA00022448"/>
    </source>
</evidence>